<dbReference type="Proteomes" id="UP000005239">
    <property type="component" value="Unassembled WGS sequence"/>
</dbReference>
<keyword evidence="2" id="KW-1185">Reference proteome</keyword>
<organism evidence="1 2">
    <name type="scientific">Pristionchus pacificus</name>
    <name type="common">Parasitic nematode worm</name>
    <dbReference type="NCBI Taxonomy" id="54126"/>
    <lineage>
        <taxon>Eukaryota</taxon>
        <taxon>Metazoa</taxon>
        <taxon>Ecdysozoa</taxon>
        <taxon>Nematoda</taxon>
        <taxon>Chromadorea</taxon>
        <taxon>Rhabditida</taxon>
        <taxon>Rhabditina</taxon>
        <taxon>Diplogasteromorpha</taxon>
        <taxon>Diplogasteroidea</taxon>
        <taxon>Neodiplogasteridae</taxon>
        <taxon>Pristionchus</taxon>
    </lineage>
</organism>
<name>A0A2A6B4N3_PRIPA</name>
<reference evidence="1" key="2">
    <citation type="submission" date="2022-06" db="UniProtKB">
        <authorList>
            <consortium name="EnsemblMetazoa"/>
        </authorList>
    </citation>
    <scope>IDENTIFICATION</scope>
    <source>
        <strain evidence="1">PS312</strain>
    </source>
</reference>
<dbReference type="AlphaFoldDB" id="A0A2A6B4N3"/>
<evidence type="ECO:0000313" key="2">
    <source>
        <dbReference type="Proteomes" id="UP000005239"/>
    </source>
</evidence>
<dbReference type="EnsemblMetazoa" id="PPA30835.1">
    <property type="protein sequence ID" value="PPA30835.1"/>
    <property type="gene ID" value="WBGene00203701"/>
</dbReference>
<gene>
    <name evidence="1" type="primary">WBGene00203701</name>
</gene>
<proteinExistence type="predicted"/>
<evidence type="ECO:0000313" key="1">
    <source>
        <dbReference type="EnsemblMetazoa" id="PPA30835.1"/>
    </source>
</evidence>
<reference evidence="2" key="1">
    <citation type="journal article" date="2008" name="Nat. Genet.">
        <title>The Pristionchus pacificus genome provides a unique perspective on nematode lifestyle and parasitism.</title>
        <authorList>
            <person name="Dieterich C."/>
            <person name="Clifton S.W."/>
            <person name="Schuster L.N."/>
            <person name="Chinwalla A."/>
            <person name="Delehaunty K."/>
            <person name="Dinkelacker I."/>
            <person name="Fulton L."/>
            <person name="Fulton R."/>
            <person name="Godfrey J."/>
            <person name="Minx P."/>
            <person name="Mitreva M."/>
            <person name="Roeseler W."/>
            <person name="Tian H."/>
            <person name="Witte H."/>
            <person name="Yang S.P."/>
            <person name="Wilson R.K."/>
            <person name="Sommer R.J."/>
        </authorList>
    </citation>
    <scope>NUCLEOTIDE SEQUENCE [LARGE SCALE GENOMIC DNA]</scope>
    <source>
        <strain evidence="2">PS312</strain>
    </source>
</reference>
<protein>
    <submittedName>
        <fullName evidence="1">Uncharacterized protein</fullName>
    </submittedName>
</protein>
<sequence>MAVFIMNQSQYTPEMLELLMRDDSSSDVIAVVLASSTDRSPLTSASVYSEASTVIPSEHRVKVPIPARLQSDDSN</sequence>
<accession>A0A2A6B4N3</accession>
<accession>A0A8R1YMS6</accession>